<comment type="caution">
    <text evidence="1">The sequence shown here is derived from an EMBL/GenBank/DDBJ whole genome shotgun (WGS) entry which is preliminary data.</text>
</comment>
<organism evidence="1 2">
    <name type="scientific">Dryococelus australis</name>
    <dbReference type="NCBI Taxonomy" id="614101"/>
    <lineage>
        <taxon>Eukaryota</taxon>
        <taxon>Metazoa</taxon>
        <taxon>Ecdysozoa</taxon>
        <taxon>Arthropoda</taxon>
        <taxon>Hexapoda</taxon>
        <taxon>Insecta</taxon>
        <taxon>Pterygota</taxon>
        <taxon>Neoptera</taxon>
        <taxon>Polyneoptera</taxon>
        <taxon>Phasmatodea</taxon>
        <taxon>Verophasmatodea</taxon>
        <taxon>Anareolatae</taxon>
        <taxon>Phasmatidae</taxon>
        <taxon>Eurycanthinae</taxon>
        <taxon>Dryococelus</taxon>
    </lineage>
</organism>
<accession>A0ABQ9IK45</accession>
<keyword evidence="2" id="KW-1185">Reference proteome</keyword>
<name>A0ABQ9IK45_9NEOP</name>
<evidence type="ECO:0000313" key="1">
    <source>
        <dbReference type="EMBL" id="KAJ8896797.1"/>
    </source>
</evidence>
<gene>
    <name evidence="1" type="ORF">PR048_002142</name>
</gene>
<dbReference type="Proteomes" id="UP001159363">
    <property type="component" value="Chromosome 1"/>
</dbReference>
<sequence>MAVAETLVLLREYFVNQIESTQCSNTANSYKEDLSRRTSSTFWKLIKTVLLVGNHGGHSDWSMGNNDPRQNEESFCVSKYFYFEYCYTKQRYVMTSYLIGGLISHNFKLRNTACGEIELLTEKA</sequence>
<evidence type="ECO:0000313" key="2">
    <source>
        <dbReference type="Proteomes" id="UP001159363"/>
    </source>
</evidence>
<proteinExistence type="predicted"/>
<protein>
    <submittedName>
        <fullName evidence="1">Uncharacterized protein</fullName>
    </submittedName>
</protein>
<reference evidence="1 2" key="1">
    <citation type="submission" date="2023-02" db="EMBL/GenBank/DDBJ databases">
        <title>LHISI_Scaffold_Assembly.</title>
        <authorList>
            <person name="Stuart O.P."/>
            <person name="Cleave R."/>
            <person name="Magrath M.J.L."/>
            <person name="Mikheyev A.S."/>
        </authorList>
    </citation>
    <scope>NUCLEOTIDE SEQUENCE [LARGE SCALE GENOMIC DNA]</scope>
    <source>
        <strain evidence="1">Daus_M_001</strain>
        <tissue evidence="1">Leg muscle</tissue>
    </source>
</reference>
<dbReference type="EMBL" id="JARBHB010000001">
    <property type="protein sequence ID" value="KAJ8896797.1"/>
    <property type="molecule type" value="Genomic_DNA"/>
</dbReference>